<dbReference type="InterPro" id="IPR000249">
    <property type="entry name" value="BMC_dom"/>
</dbReference>
<dbReference type="Gene3D" id="3.30.70.1710">
    <property type="match status" value="1"/>
</dbReference>
<dbReference type="RefSeq" id="WP_071064608.1">
    <property type="nucleotide sequence ID" value="NZ_MKIE01000016.1"/>
</dbReference>
<proteinExistence type="inferred from homology"/>
<evidence type="ECO:0000313" key="6">
    <source>
        <dbReference type="EMBL" id="OHW61330.1"/>
    </source>
</evidence>
<evidence type="ECO:0000256" key="2">
    <source>
        <dbReference type="ARBA" id="ARBA00024446"/>
    </source>
</evidence>
<dbReference type="SUPFAM" id="SSF143414">
    <property type="entry name" value="CcmK-like"/>
    <property type="match status" value="1"/>
</dbReference>
<dbReference type="PROSITE" id="PS51930">
    <property type="entry name" value="BMC_2"/>
    <property type="match status" value="1"/>
</dbReference>
<evidence type="ECO:0000259" key="5">
    <source>
        <dbReference type="PROSITE" id="PS51930"/>
    </source>
</evidence>
<dbReference type="OrthoDB" id="9812608at2"/>
<evidence type="ECO:0000256" key="1">
    <source>
        <dbReference type="ARBA" id="ARBA00024322"/>
    </source>
</evidence>
<feature type="region of interest" description="Disordered" evidence="4">
    <location>
        <begin position="101"/>
        <end position="139"/>
    </location>
</feature>
<comment type="similarity">
    <text evidence="3">Belongs to the bacterial microcompartments protein family.</text>
</comment>
<dbReference type="GO" id="GO:0031469">
    <property type="term" value="C:bacterial microcompartment"/>
    <property type="evidence" value="ECO:0007669"/>
    <property type="project" value="UniProtKB-SubCell"/>
</dbReference>
<evidence type="ECO:0000256" key="3">
    <source>
        <dbReference type="PROSITE-ProRule" id="PRU01278"/>
    </source>
</evidence>
<comment type="caution">
    <text evidence="6">The sequence shown here is derived from an EMBL/GenBank/DDBJ whole genome shotgun (WGS) entry which is preliminary data.</text>
</comment>
<dbReference type="InterPro" id="IPR037233">
    <property type="entry name" value="CcmK-like_sf"/>
</dbReference>
<dbReference type="Proteomes" id="UP000180254">
    <property type="component" value="Unassembled WGS sequence"/>
</dbReference>
<comment type="subcellular location">
    <subcellularLocation>
        <location evidence="1">Bacterial microcompartment</location>
    </subcellularLocation>
</comment>
<dbReference type="PANTHER" id="PTHR33941">
    <property type="entry name" value="PROPANEDIOL UTILIZATION PROTEIN PDUA"/>
    <property type="match status" value="1"/>
</dbReference>
<keyword evidence="2" id="KW-1283">Bacterial microcompartment</keyword>
<name>A0A1S1V4K1_9FIRM</name>
<reference evidence="6 7" key="1">
    <citation type="submission" date="2016-09" db="EMBL/GenBank/DDBJ databases">
        <title>Genome sequence of Eubacterium angustum.</title>
        <authorList>
            <person name="Poehlein A."/>
            <person name="Daniel R."/>
        </authorList>
    </citation>
    <scope>NUCLEOTIDE SEQUENCE [LARGE SCALE GENOMIC DNA]</scope>
    <source>
        <strain evidence="6 7">DSM 1989</strain>
    </source>
</reference>
<keyword evidence="7" id="KW-1185">Reference proteome</keyword>
<protein>
    <recommendedName>
        <fullName evidence="5">BMC domain-containing protein</fullName>
    </recommendedName>
</protein>
<feature type="compositionally biased region" description="Basic and acidic residues" evidence="4">
    <location>
        <begin position="101"/>
        <end position="132"/>
    </location>
</feature>
<dbReference type="InterPro" id="IPR050575">
    <property type="entry name" value="BMC_shell"/>
</dbReference>
<dbReference type="InterPro" id="IPR044872">
    <property type="entry name" value="CcmK/CsoS1_BMC"/>
</dbReference>
<dbReference type="SMART" id="SM00877">
    <property type="entry name" value="BMC"/>
    <property type="match status" value="1"/>
</dbReference>
<gene>
    <name evidence="6" type="ORF">EUAN_23210</name>
</gene>
<dbReference type="CDD" id="cd07045">
    <property type="entry name" value="BMC_CcmK_like"/>
    <property type="match status" value="1"/>
</dbReference>
<dbReference type="Pfam" id="PF00936">
    <property type="entry name" value="BMC"/>
    <property type="match status" value="1"/>
</dbReference>
<sequence length="139" mass="14467">MRAALGIIEAIGLTTAVSALDAACKAAEVELVGFDKVIGVNKSISVTIHIAGEVAAVRAAVDAGVEAAMRVGDVSASHVIPRPHDEIDKLMKEFKKNLEAKKAEKAEASKPEAKQDSKPATKKPAANEEKVEAQAQAGK</sequence>
<accession>A0A1S1V4K1</accession>
<dbReference type="STRING" id="39480.EUAN_23210"/>
<dbReference type="EMBL" id="MKIE01000016">
    <property type="protein sequence ID" value="OHW61330.1"/>
    <property type="molecule type" value="Genomic_DNA"/>
</dbReference>
<feature type="domain" description="BMC" evidence="5">
    <location>
        <begin position="4"/>
        <end position="92"/>
    </location>
</feature>
<organism evidence="6 7">
    <name type="scientific">Andreesenia angusta</name>
    <dbReference type="NCBI Taxonomy" id="39480"/>
    <lineage>
        <taxon>Bacteria</taxon>
        <taxon>Bacillati</taxon>
        <taxon>Bacillota</taxon>
        <taxon>Tissierellia</taxon>
        <taxon>Tissierellales</taxon>
        <taxon>Gottschalkiaceae</taxon>
        <taxon>Andreesenia</taxon>
    </lineage>
</organism>
<evidence type="ECO:0000256" key="4">
    <source>
        <dbReference type="SAM" id="MobiDB-lite"/>
    </source>
</evidence>
<dbReference type="PANTHER" id="PTHR33941:SF11">
    <property type="entry name" value="BACTERIAL MICROCOMPARTMENT SHELL PROTEIN PDUJ"/>
    <property type="match status" value="1"/>
</dbReference>
<evidence type="ECO:0000313" key="7">
    <source>
        <dbReference type="Proteomes" id="UP000180254"/>
    </source>
</evidence>
<dbReference type="AlphaFoldDB" id="A0A1S1V4K1"/>